<evidence type="ECO:0000256" key="2">
    <source>
        <dbReference type="ARBA" id="ARBA00022801"/>
    </source>
</evidence>
<sequence length="309" mass="34886">SQLHFSDRVYSDLVYYSYYAKLADCVSKPGRLSVGVPFAQGGCNVKFCQHERTLGAVITKIREAPEGETGSAIVVLDERNEEIVVAFRASTTVSDWLSDFMIRVVDYEPISQSWDRSVPECKGCKVHSGFYKDLGRISEDLVSDVLQLYTQYPAYKLSIVGFSLGAALATLTGIEFRARGFQPLVIGYAPPRMFNKEMGAWVNELFHSENLTLHLKQGGDFQTGLITVVHDEDYVPSLPPNLAQAGVEFFIAKKHLPHTKDSVMLTGVDYLSTQYEEYDELAQISLPDKFKEWLHAYEHRTYFITIHKC</sequence>
<dbReference type="InterPro" id="IPR029058">
    <property type="entry name" value="AB_hydrolase_fold"/>
</dbReference>
<dbReference type="InterPro" id="IPR051299">
    <property type="entry name" value="AB_hydrolase_lip/est"/>
</dbReference>
<dbReference type="RefSeq" id="XP_020068549.1">
    <property type="nucleotide sequence ID" value="XM_020212145.1"/>
</dbReference>
<dbReference type="EC" id="3.1.1.3" evidence="1"/>
<dbReference type="SUPFAM" id="SSF53474">
    <property type="entry name" value="alpha/beta-Hydrolases"/>
    <property type="match status" value="1"/>
</dbReference>
<feature type="non-terminal residue" evidence="4">
    <location>
        <position position="1"/>
    </location>
</feature>
<dbReference type="GO" id="GO:0006629">
    <property type="term" value="P:lipid metabolic process"/>
    <property type="evidence" value="ECO:0007669"/>
    <property type="project" value="InterPro"/>
</dbReference>
<dbReference type="InterPro" id="IPR002921">
    <property type="entry name" value="Fungal_lipase-type"/>
</dbReference>
<keyword evidence="5" id="KW-1185">Reference proteome</keyword>
<dbReference type="OrthoDB" id="406844at2759"/>
<evidence type="ECO:0000259" key="3">
    <source>
        <dbReference type="Pfam" id="PF01764"/>
    </source>
</evidence>
<dbReference type="Proteomes" id="UP000094389">
    <property type="component" value="Unassembled WGS sequence"/>
</dbReference>
<dbReference type="GO" id="GO:0004806">
    <property type="term" value="F:triacylglycerol lipase activity"/>
    <property type="evidence" value="ECO:0007669"/>
    <property type="project" value="UniProtKB-EC"/>
</dbReference>
<organism evidence="4 5">
    <name type="scientific">Cyberlindnera jadinii (strain ATCC 18201 / CBS 1600 / BCRC 20928 / JCM 3617 / NBRC 0987 / NRRL Y-1542)</name>
    <name type="common">Torula yeast</name>
    <name type="synonym">Candida utilis</name>
    <dbReference type="NCBI Taxonomy" id="983966"/>
    <lineage>
        <taxon>Eukaryota</taxon>
        <taxon>Fungi</taxon>
        <taxon>Dikarya</taxon>
        <taxon>Ascomycota</taxon>
        <taxon>Saccharomycotina</taxon>
        <taxon>Saccharomycetes</taxon>
        <taxon>Phaffomycetales</taxon>
        <taxon>Phaffomycetaceae</taxon>
        <taxon>Cyberlindnera</taxon>
    </lineage>
</organism>
<dbReference type="Gene3D" id="3.40.50.1820">
    <property type="entry name" value="alpha/beta hydrolase"/>
    <property type="match status" value="1"/>
</dbReference>
<dbReference type="PANTHER" id="PTHR46640">
    <property type="entry name" value="TRIACYLGLYCEROL LIPASE, PUTATIVE (AFU_ORTHOLOGUE AFUA_6G06510)-RELATED"/>
    <property type="match status" value="1"/>
</dbReference>
<proteinExistence type="predicted"/>
<dbReference type="CDD" id="cd00519">
    <property type="entry name" value="Lipase_3"/>
    <property type="match status" value="1"/>
</dbReference>
<dbReference type="PANTHER" id="PTHR46640:SF3">
    <property type="entry name" value="LIPASE LIH1-RELATED"/>
    <property type="match status" value="1"/>
</dbReference>
<dbReference type="EMBL" id="KV453940">
    <property type="protein sequence ID" value="ODV71510.1"/>
    <property type="molecule type" value="Genomic_DNA"/>
</dbReference>
<keyword evidence="2 4" id="KW-0378">Hydrolase</keyword>
<feature type="non-terminal residue" evidence="4">
    <location>
        <position position="309"/>
    </location>
</feature>
<accession>A0A1E4RWA0</accession>
<dbReference type="GeneID" id="30986541"/>
<protein>
    <recommendedName>
        <fullName evidence="1">triacylglycerol lipase</fullName>
        <ecNumber evidence="1">3.1.1.3</ecNumber>
    </recommendedName>
</protein>
<feature type="domain" description="Fungal lipase-type" evidence="3">
    <location>
        <begin position="84"/>
        <end position="241"/>
    </location>
</feature>
<reference evidence="4 5" key="1">
    <citation type="journal article" date="2016" name="Proc. Natl. Acad. Sci. U.S.A.">
        <title>Comparative genomics of biotechnologically important yeasts.</title>
        <authorList>
            <person name="Riley R."/>
            <person name="Haridas S."/>
            <person name="Wolfe K.H."/>
            <person name="Lopes M.R."/>
            <person name="Hittinger C.T."/>
            <person name="Goeker M."/>
            <person name="Salamov A.A."/>
            <person name="Wisecaver J.H."/>
            <person name="Long T.M."/>
            <person name="Calvey C.H."/>
            <person name="Aerts A.L."/>
            <person name="Barry K.W."/>
            <person name="Choi C."/>
            <person name="Clum A."/>
            <person name="Coughlan A.Y."/>
            <person name="Deshpande S."/>
            <person name="Douglass A.P."/>
            <person name="Hanson S.J."/>
            <person name="Klenk H.-P."/>
            <person name="LaButti K.M."/>
            <person name="Lapidus A."/>
            <person name="Lindquist E.A."/>
            <person name="Lipzen A.M."/>
            <person name="Meier-Kolthoff J.P."/>
            <person name="Ohm R.A."/>
            <person name="Otillar R.P."/>
            <person name="Pangilinan J.L."/>
            <person name="Peng Y."/>
            <person name="Rokas A."/>
            <person name="Rosa C.A."/>
            <person name="Scheuner C."/>
            <person name="Sibirny A.A."/>
            <person name="Slot J.C."/>
            <person name="Stielow J.B."/>
            <person name="Sun H."/>
            <person name="Kurtzman C.P."/>
            <person name="Blackwell M."/>
            <person name="Grigoriev I.V."/>
            <person name="Jeffries T.W."/>
        </authorList>
    </citation>
    <scope>NUCLEOTIDE SEQUENCE [LARGE SCALE GENOMIC DNA]</scope>
    <source>
        <strain evidence="5">ATCC 18201 / CBS 1600 / BCRC 20928 / JCM 3617 / NBRC 0987 / NRRL Y-1542</strain>
    </source>
</reference>
<dbReference type="OMA" id="YEHRAYF"/>
<dbReference type="AlphaFoldDB" id="A0A1E4RWA0"/>
<evidence type="ECO:0000256" key="1">
    <source>
        <dbReference type="ARBA" id="ARBA00013279"/>
    </source>
</evidence>
<name>A0A1E4RWA0_CYBJN</name>
<dbReference type="Pfam" id="PF01764">
    <property type="entry name" value="Lipase_3"/>
    <property type="match status" value="1"/>
</dbReference>
<evidence type="ECO:0000313" key="5">
    <source>
        <dbReference type="Proteomes" id="UP000094389"/>
    </source>
</evidence>
<evidence type="ECO:0000313" key="4">
    <source>
        <dbReference type="EMBL" id="ODV71510.1"/>
    </source>
</evidence>
<gene>
    <name evidence="4" type="ORF">CYBJADRAFT_113688</name>
</gene>